<evidence type="ECO:0000313" key="2">
    <source>
        <dbReference type="Proteomes" id="UP000799755"/>
    </source>
</evidence>
<accession>A0ACB6RC26</accession>
<protein>
    <submittedName>
        <fullName evidence="1">Uncharacterized protein</fullName>
    </submittedName>
</protein>
<organism evidence="1 2">
    <name type="scientific">Lindgomyces ingoldianus</name>
    <dbReference type="NCBI Taxonomy" id="673940"/>
    <lineage>
        <taxon>Eukaryota</taxon>
        <taxon>Fungi</taxon>
        <taxon>Dikarya</taxon>
        <taxon>Ascomycota</taxon>
        <taxon>Pezizomycotina</taxon>
        <taxon>Dothideomycetes</taxon>
        <taxon>Pleosporomycetidae</taxon>
        <taxon>Pleosporales</taxon>
        <taxon>Lindgomycetaceae</taxon>
        <taxon>Lindgomyces</taxon>
    </lineage>
</organism>
<gene>
    <name evidence="1" type="ORF">BDR25DRAFT_310039</name>
</gene>
<evidence type="ECO:0000313" key="1">
    <source>
        <dbReference type="EMBL" id="KAF2476696.1"/>
    </source>
</evidence>
<proteinExistence type="predicted"/>
<reference evidence="1" key="1">
    <citation type="journal article" date="2020" name="Stud. Mycol.">
        <title>101 Dothideomycetes genomes: a test case for predicting lifestyles and emergence of pathogens.</title>
        <authorList>
            <person name="Haridas S."/>
            <person name="Albert R."/>
            <person name="Binder M."/>
            <person name="Bloem J."/>
            <person name="Labutti K."/>
            <person name="Salamov A."/>
            <person name="Andreopoulos B."/>
            <person name="Baker S."/>
            <person name="Barry K."/>
            <person name="Bills G."/>
            <person name="Bluhm B."/>
            <person name="Cannon C."/>
            <person name="Castanera R."/>
            <person name="Culley D."/>
            <person name="Daum C."/>
            <person name="Ezra D."/>
            <person name="Gonzalez J."/>
            <person name="Henrissat B."/>
            <person name="Kuo A."/>
            <person name="Liang C."/>
            <person name="Lipzen A."/>
            <person name="Lutzoni F."/>
            <person name="Magnuson J."/>
            <person name="Mondo S."/>
            <person name="Nolan M."/>
            <person name="Ohm R."/>
            <person name="Pangilinan J."/>
            <person name="Park H.-J."/>
            <person name="Ramirez L."/>
            <person name="Alfaro M."/>
            <person name="Sun H."/>
            <person name="Tritt A."/>
            <person name="Yoshinaga Y."/>
            <person name="Zwiers L.-H."/>
            <person name="Turgeon B."/>
            <person name="Goodwin S."/>
            <person name="Spatafora J."/>
            <person name="Crous P."/>
            <person name="Grigoriev I."/>
        </authorList>
    </citation>
    <scope>NUCLEOTIDE SEQUENCE</scope>
    <source>
        <strain evidence="1">ATCC 200398</strain>
    </source>
</reference>
<comment type="caution">
    <text evidence="1">The sequence shown here is derived from an EMBL/GenBank/DDBJ whole genome shotgun (WGS) entry which is preliminary data.</text>
</comment>
<name>A0ACB6RC26_9PLEO</name>
<dbReference type="EMBL" id="MU003494">
    <property type="protein sequence ID" value="KAF2476696.1"/>
    <property type="molecule type" value="Genomic_DNA"/>
</dbReference>
<keyword evidence="2" id="KW-1185">Reference proteome</keyword>
<dbReference type="Proteomes" id="UP000799755">
    <property type="component" value="Unassembled WGS sequence"/>
</dbReference>
<sequence>MYFAKKILALFPVLAYQNGRGNAYSPCPSQSDIPIGFVQTYSAYACRGDLQTFPNVTSGICVDAKNFTTVRGYRKGNTPEGVECTFDFYAAPGCKGFSVSAGRETDGSNNWIECVRSFVDVKGEVVSSGASFMYSCYSRR</sequence>